<name>A0A7W9APZ3_9SPHN</name>
<protein>
    <recommendedName>
        <fullName evidence="3">DUF4105 domain-containing protein</fullName>
    </recommendedName>
</protein>
<dbReference type="RefSeq" id="WP_184027198.1">
    <property type="nucleotide sequence ID" value="NZ_JACIJJ010000002.1"/>
</dbReference>
<keyword evidence="2" id="KW-1185">Reference proteome</keyword>
<evidence type="ECO:0000313" key="1">
    <source>
        <dbReference type="EMBL" id="MBB5698478.1"/>
    </source>
</evidence>
<dbReference type="Proteomes" id="UP000557739">
    <property type="component" value="Unassembled WGS sequence"/>
</dbReference>
<evidence type="ECO:0000313" key="2">
    <source>
        <dbReference type="Proteomes" id="UP000557739"/>
    </source>
</evidence>
<gene>
    <name evidence="1" type="ORF">FHR19_001823</name>
</gene>
<sequence length="212" mass="23274">MARLAKTIGLALALLLTLVPVAAEAKVRLFFWSRDSGKYFPHAFVTLKGTLDATGAPVDTSYGFTLNSVSPIALFAAVPAHVDITSKQYMRPSTAQFELEISDAQYQAIVDQAADWNDARWSLNKRNCVHFVAEVARRAGLTVVEDRKLMKKPRSFTLSLIPLNPGRVTVIGLTGEQLWAKDPSAENHNVPEKTKGSVLENEIRGLPAEDAR</sequence>
<reference evidence="1 2" key="1">
    <citation type="submission" date="2020-08" db="EMBL/GenBank/DDBJ databases">
        <title>Genomic Encyclopedia of Type Strains, Phase IV (KMG-IV): sequencing the most valuable type-strain genomes for metagenomic binning, comparative biology and taxonomic classification.</title>
        <authorList>
            <person name="Goeker M."/>
        </authorList>
    </citation>
    <scope>NUCLEOTIDE SEQUENCE [LARGE SCALE GENOMIC DNA]</scope>
    <source>
        <strain evidence="1 2">DSM 27244</strain>
    </source>
</reference>
<organism evidence="1 2">
    <name type="scientific">Sphingomonas yantingensis</name>
    <dbReference type="NCBI Taxonomy" id="1241761"/>
    <lineage>
        <taxon>Bacteria</taxon>
        <taxon>Pseudomonadati</taxon>
        <taxon>Pseudomonadota</taxon>
        <taxon>Alphaproteobacteria</taxon>
        <taxon>Sphingomonadales</taxon>
        <taxon>Sphingomonadaceae</taxon>
        <taxon>Sphingomonas</taxon>
    </lineage>
</organism>
<evidence type="ECO:0008006" key="3">
    <source>
        <dbReference type="Google" id="ProtNLM"/>
    </source>
</evidence>
<dbReference type="EMBL" id="JACIJJ010000002">
    <property type="protein sequence ID" value="MBB5698478.1"/>
    <property type="molecule type" value="Genomic_DNA"/>
</dbReference>
<proteinExistence type="predicted"/>
<comment type="caution">
    <text evidence="1">The sequence shown here is derived from an EMBL/GenBank/DDBJ whole genome shotgun (WGS) entry which is preliminary data.</text>
</comment>
<dbReference type="AlphaFoldDB" id="A0A7W9APZ3"/>
<accession>A0A7W9APZ3</accession>